<name>A0A4R3K8R5_9FIRM</name>
<dbReference type="GO" id="GO:0006226">
    <property type="term" value="P:dUMP biosynthetic process"/>
    <property type="evidence" value="ECO:0007669"/>
    <property type="project" value="InterPro"/>
</dbReference>
<dbReference type="InterPro" id="IPR036157">
    <property type="entry name" value="dUTPase-like_sf"/>
</dbReference>
<evidence type="ECO:0000256" key="1">
    <source>
        <dbReference type="ARBA" id="ARBA00006581"/>
    </source>
</evidence>
<keyword evidence="3" id="KW-0378">Hydrolase</keyword>
<dbReference type="InterPro" id="IPR029054">
    <property type="entry name" value="dUTPase-like"/>
</dbReference>
<keyword evidence="8" id="KW-1185">Reference proteome</keyword>
<dbReference type="Gene3D" id="2.70.40.10">
    <property type="match status" value="1"/>
</dbReference>
<dbReference type="PANTHER" id="PTHR11241">
    <property type="entry name" value="DEOXYURIDINE 5'-TRIPHOSPHATE NUCLEOTIDOHYDROLASE"/>
    <property type="match status" value="1"/>
</dbReference>
<evidence type="ECO:0000256" key="5">
    <source>
        <dbReference type="ARBA" id="ARBA00047686"/>
    </source>
</evidence>
<reference evidence="7 8" key="1">
    <citation type="submission" date="2019-03" db="EMBL/GenBank/DDBJ databases">
        <title>Genomic Encyclopedia of Type Strains, Phase IV (KMG-IV): sequencing the most valuable type-strain genomes for metagenomic binning, comparative biology and taxonomic classification.</title>
        <authorList>
            <person name="Goeker M."/>
        </authorList>
    </citation>
    <scope>NUCLEOTIDE SEQUENCE [LARGE SCALE GENOMIC DNA]</scope>
    <source>
        <strain evidence="7 8">DSM 20467</strain>
    </source>
</reference>
<dbReference type="InterPro" id="IPR008181">
    <property type="entry name" value="dUTPase"/>
</dbReference>
<sequence length="150" mass="16489">MKIRGFEVVTAYKEKKIILPERKTDKSAGYDIACAQDVVLKAGKVTIVPTGLKAYMQEDEYLGIHIRSSMALKNSLSFINGQGIIDADYYNNTNNEGHIMLAIFNHAATDLAVKKGTRLAQGIFYKYLMIDGDNRNKGLVRQGGIGSTGV</sequence>
<evidence type="ECO:0000256" key="3">
    <source>
        <dbReference type="ARBA" id="ARBA00022801"/>
    </source>
</evidence>
<evidence type="ECO:0000313" key="7">
    <source>
        <dbReference type="EMBL" id="TCS79320.1"/>
    </source>
</evidence>
<organism evidence="7 8">
    <name type="scientific">Pectinatus cerevisiiphilus</name>
    <dbReference type="NCBI Taxonomy" id="86956"/>
    <lineage>
        <taxon>Bacteria</taxon>
        <taxon>Bacillati</taxon>
        <taxon>Bacillota</taxon>
        <taxon>Negativicutes</taxon>
        <taxon>Selenomonadales</taxon>
        <taxon>Selenomonadaceae</taxon>
        <taxon>Pectinatus</taxon>
    </lineage>
</organism>
<feature type="domain" description="dUTPase-like" evidence="6">
    <location>
        <begin position="16"/>
        <end position="149"/>
    </location>
</feature>
<gene>
    <name evidence="7" type="ORF">EDC37_10787</name>
</gene>
<dbReference type="InterPro" id="IPR033704">
    <property type="entry name" value="dUTPase_trimeric"/>
</dbReference>
<comment type="similarity">
    <text evidence="1">Belongs to the dUTPase family.</text>
</comment>
<dbReference type="EC" id="3.6.1.23" evidence="2"/>
<evidence type="ECO:0000256" key="4">
    <source>
        <dbReference type="ARBA" id="ARBA00023080"/>
    </source>
</evidence>
<evidence type="ECO:0000259" key="6">
    <source>
        <dbReference type="Pfam" id="PF00692"/>
    </source>
</evidence>
<dbReference type="GO" id="GO:0004170">
    <property type="term" value="F:dUTP diphosphatase activity"/>
    <property type="evidence" value="ECO:0007669"/>
    <property type="project" value="UniProtKB-EC"/>
</dbReference>
<accession>A0A4R3K8R5</accession>
<dbReference type="Pfam" id="PF00692">
    <property type="entry name" value="dUTPase"/>
    <property type="match status" value="1"/>
</dbReference>
<dbReference type="GO" id="GO:0000287">
    <property type="term" value="F:magnesium ion binding"/>
    <property type="evidence" value="ECO:0007669"/>
    <property type="project" value="InterPro"/>
</dbReference>
<dbReference type="RefSeq" id="WP_132549058.1">
    <property type="nucleotide sequence ID" value="NZ_SMAA01000007.1"/>
</dbReference>
<dbReference type="Proteomes" id="UP000295188">
    <property type="component" value="Unassembled WGS sequence"/>
</dbReference>
<comment type="catalytic activity">
    <reaction evidence="5">
        <text>dUTP + H2O = dUMP + diphosphate + H(+)</text>
        <dbReference type="Rhea" id="RHEA:10248"/>
        <dbReference type="ChEBI" id="CHEBI:15377"/>
        <dbReference type="ChEBI" id="CHEBI:15378"/>
        <dbReference type="ChEBI" id="CHEBI:33019"/>
        <dbReference type="ChEBI" id="CHEBI:61555"/>
        <dbReference type="ChEBI" id="CHEBI:246422"/>
        <dbReference type="EC" id="3.6.1.23"/>
    </reaction>
</comment>
<dbReference type="CDD" id="cd07557">
    <property type="entry name" value="trimeric_dUTPase"/>
    <property type="match status" value="1"/>
</dbReference>
<evidence type="ECO:0000256" key="2">
    <source>
        <dbReference type="ARBA" id="ARBA00012379"/>
    </source>
</evidence>
<dbReference type="AlphaFoldDB" id="A0A4R3K8R5"/>
<comment type="caution">
    <text evidence="7">The sequence shown here is derived from an EMBL/GenBank/DDBJ whole genome shotgun (WGS) entry which is preliminary data.</text>
</comment>
<evidence type="ECO:0000313" key="8">
    <source>
        <dbReference type="Proteomes" id="UP000295188"/>
    </source>
</evidence>
<protein>
    <recommendedName>
        <fullName evidence="2">dUTP diphosphatase</fullName>
        <ecNumber evidence="2">3.6.1.23</ecNumber>
    </recommendedName>
</protein>
<proteinExistence type="inferred from homology"/>
<dbReference type="GO" id="GO:0046081">
    <property type="term" value="P:dUTP catabolic process"/>
    <property type="evidence" value="ECO:0007669"/>
    <property type="project" value="InterPro"/>
</dbReference>
<dbReference type="OrthoDB" id="9809956at2"/>
<keyword evidence="4" id="KW-0546">Nucleotide metabolism</keyword>
<dbReference type="PANTHER" id="PTHR11241:SF0">
    <property type="entry name" value="DEOXYURIDINE 5'-TRIPHOSPHATE NUCLEOTIDOHYDROLASE"/>
    <property type="match status" value="1"/>
</dbReference>
<dbReference type="EMBL" id="SMAA01000007">
    <property type="protein sequence ID" value="TCS79320.1"/>
    <property type="molecule type" value="Genomic_DNA"/>
</dbReference>
<dbReference type="SUPFAM" id="SSF51283">
    <property type="entry name" value="dUTPase-like"/>
    <property type="match status" value="1"/>
</dbReference>